<dbReference type="Gramene" id="TraesCS5D02G047565.1">
    <property type="protein sequence ID" value="TraesCS5D02G047565.1.cds1"/>
    <property type="gene ID" value="TraesCS5D02G047565"/>
</dbReference>
<comment type="similarity">
    <text evidence="1">Belongs to the PPR family. P subfamily.</text>
</comment>
<reference evidence="4" key="2">
    <citation type="submission" date="2018-10" db="UniProtKB">
        <authorList>
            <consortium name="EnsemblPlants"/>
        </authorList>
    </citation>
    <scope>IDENTIFICATION</scope>
</reference>
<dbReference type="SMR" id="A0A3B6MKS6"/>
<dbReference type="Gramene" id="TraesCS5D03G0119200.1">
    <property type="protein sequence ID" value="TraesCS5D03G0119200.1.CDS1"/>
    <property type="gene ID" value="TraesCS5D03G0119200"/>
</dbReference>
<evidence type="ECO:0000256" key="3">
    <source>
        <dbReference type="ARBA" id="ARBA00022946"/>
    </source>
</evidence>
<dbReference type="InterPro" id="IPR002885">
    <property type="entry name" value="PPR_rpt"/>
</dbReference>
<dbReference type="NCBIfam" id="TIGR00756">
    <property type="entry name" value="PPR"/>
    <property type="match status" value="1"/>
</dbReference>
<proteinExistence type="inferred from homology"/>
<dbReference type="PANTHER" id="PTHR47941">
    <property type="entry name" value="PENTATRICOPEPTIDE REPEAT-CONTAINING PROTEIN 3, MITOCHONDRIAL"/>
    <property type="match status" value="1"/>
</dbReference>
<evidence type="ECO:0008006" key="6">
    <source>
        <dbReference type="Google" id="ProtNLM"/>
    </source>
</evidence>
<keyword evidence="2" id="KW-0677">Repeat</keyword>
<dbReference type="InterPro" id="IPR011990">
    <property type="entry name" value="TPR-like_helical_dom_sf"/>
</dbReference>
<evidence type="ECO:0000313" key="4">
    <source>
        <dbReference type="EnsemblPlants" id="TraesCS5D02G047565.1.cds1"/>
    </source>
</evidence>
<dbReference type="Gramene" id="TraesWEE_scaffold_093220_01G000100.1">
    <property type="protein sequence ID" value="TraesWEE_scaffold_093220_01G000100.1"/>
    <property type="gene ID" value="TraesWEE_scaffold_093220_01G000100"/>
</dbReference>
<evidence type="ECO:0000313" key="5">
    <source>
        <dbReference type="Proteomes" id="UP000019116"/>
    </source>
</evidence>
<keyword evidence="3" id="KW-0809">Transit peptide</keyword>
<reference evidence="4" key="1">
    <citation type="submission" date="2018-08" db="EMBL/GenBank/DDBJ databases">
        <authorList>
            <person name="Rossello M."/>
        </authorList>
    </citation>
    <scope>NUCLEOTIDE SEQUENCE [LARGE SCALE GENOMIC DNA]</scope>
    <source>
        <strain evidence="4">cv. Chinese Spring</strain>
    </source>
</reference>
<dbReference type="EnsemblPlants" id="TraesCS5D02G047565.1">
    <property type="protein sequence ID" value="TraesCS5D02G047565.1.cds1"/>
    <property type="gene ID" value="TraesCS5D02G047565"/>
</dbReference>
<dbReference type="Pfam" id="PF13041">
    <property type="entry name" value="PPR_2"/>
    <property type="match status" value="1"/>
</dbReference>
<dbReference type="Proteomes" id="UP000019116">
    <property type="component" value="Chromosome 5D"/>
</dbReference>
<protein>
    <recommendedName>
        <fullName evidence="6">Pentatricopeptide repeat-containing protein</fullName>
    </recommendedName>
</protein>
<evidence type="ECO:0000256" key="1">
    <source>
        <dbReference type="ARBA" id="ARBA00007626"/>
    </source>
</evidence>
<name>A0A3B6MKS6_WHEAT</name>
<accession>A0A3B6MKS6</accession>
<keyword evidence="5" id="KW-1185">Reference proteome</keyword>
<organism evidence="4">
    <name type="scientific">Triticum aestivum</name>
    <name type="common">Wheat</name>
    <dbReference type="NCBI Taxonomy" id="4565"/>
    <lineage>
        <taxon>Eukaryota</taxon>
        <taxon>Viridiplantae</taxon>
        <taxon>Streptophyta</taxon>
        <taxon>Embryophyta</taxon>
        <taxon>Tracheophyta</taxon>
        <taxon>Spermatophyta</taxon>
        <taxon>Magnoliopsida</taxon>
        <taxon>Liliopsida</taxon>
        <taxon>Poales</taxon>
        <taxon>Poaceae</taxon>
        <taxon>BOP clade</taxon>
        <taxon>Pooideae</taxon>
        <taxon>Triticodae</taxon>
        <taxon>Triticeae</taxon>
        <taxon>Triticinae</taxon>
        <taxon>Triticum</taxon>
    </lineage>
</organism>
<dbReference type="Gramene" id="TraesRN5D0100127000.1">
    <property type="protein sequence ID" value="TraesRN5D0100127000.1"/>
    <property type="gene ID" value="TraesRN5D0100127000"/>
</dbReference>
<dbReference type="OrthoDB" id="1911783at2759"/>
<sequence length="186" mass="21004">MISKGYSVGTSFTVYMDSCFMSGNVKGALKCWDDMVKVWCAAGFYSLLCIYQWPLQMRSCKLGISGICIDDKKSSCSEQYYLQLLISASCWVGHVAEALKLEQTMRQSGLVPGVFTSNILIDGFCREGRLEWDMVNNRFFDIQYNTIINASQDMNGAMIFMNKMLADGCDPDVLGLFWLLVGRFFL</sequence>
<evidence type="ECO:0000256" key="2">
    <source>
        <dbReference type="ARBA" id="ARBA00022737"/>
    </source>
</evidence>
<dbReference type="STRING" id="4565.A0A3B6MKS6"/>
<dbReference type="AlphaFoldDB" id="A0A3B6MKS6"/>
<dbReference type="Gene3D" id="1.25.40.10">
    <property type="entry name" value="Tetratricopeptide repeat domain"/>
    <property type="match status" value="1"/>
</dbReference>
<dbReference type="Pfam" id="PF01535">
    <property type="entry name" value="PPR"/>
    <property type="match status" value="1"/>
</dbReference>